<keyword evidence="3 5" id="KW-0732">Signal</keyword>
<reference evidence="7 8" key="1">
    <citation type="journal article" date="2015" name="Genome Announc.">
        <title>Expanding the biotechnology potential of lactobacilli through comparative genomics of 213 strains and associated genera.</title>
        <authorList>
            <person name="Sun Z."/>
            <person name="Harris H.M."/>
            <person name="McCann A."/>
            <person name="Guo C."/>
            <person name="Argimon S."/>
            <person name="Zhang W."/>
            <person name="Yang X."/>
            <person name="Jeffery I.B."/>
            <person name="Cooney J.C."/>
            <person name="Kagawa T.F."/>
            <person name="Liu W."/>
            <person name="Song Y."/>
            <person name="Salvetti E."/>
            <person name="Wrobel A."/>
            <person name="Rasinkangas P."/>
            <person name="Parkhill J."/>
            <person name="Rea M.C."/>
            <person name="O'Sullivan O."/>
            <person name="Ritari J."/>
            <person name="Douillard F.P."/>
            <person name="Paul Ross R."/>
            <person name="Yang R."/>
            <person name="Briner A.E."/>
            <person name="Felis G.E."/>
            <person name="de Vos W.M."/>
            <person name="Barrangou R."/>
            <person name="Klaenhammer T.R."/>
            <person name="Caufield P.W."/>
            <person name="Cui Y."/>
            <person name="Zhang H."/>
            <person name="O'Toole P.W."/>
        </authorList>
    </citation>
    <scope>NUCLEOTIDE SEQUENCE [LARGE SCALE GENOMIC DNA]</scope>
    <source>
        <strain evidence="7 8">DSM 18390</strain>
    </source>
</reference>
<dbReference type="PATRIC" id="fig|1423786.4.peg.2495"/>
<dbReference type="SUPFAM" id="SSF53850">
    <property type="entry name" value="Periplasmic binding protein-like II"/>
    <property type="match status" value="1"/>
</dbReference>
<dbReference type="PANTHER" id="PTHR35936:SF19">
    <property type="entry name" value="AMINO-ACID-BINDING PROTEIN YXEM-RELATED"/>
    <property type="match status" value="1"/>
</dbReference>
<protein>
    <submittedName>
        <fullName evidence="7">ABC transporter, substrate-binding protein, family 3</fullName>
    </submittedName>
</protein>
<proteinExistence type="inferred from homology"/>
<dbReference type="Pfam" id="PF00497">
    <property type="entry name" value="SBP_bac_3"/>
    <property type="match status" value="1"/>
</dbReference>
<organism evidence="7 8">
    <name type="scientific">Lentilactobacillus parafarraginis DSM 18390 = JCM 14109</name>
    <dbReference type="NCBI Taxonomy" id="1423786"/>
    <lineage>
        <taxon>Bacteria</taxon>
        <taxon>Bacillati</taxon>
        <taxon>Bacillota</taxon>
        <taxon>Bacilli</taxon>
        <taxon>Lactobacillales</taxon>
        <taxon>Lactobacillaceae</taxon>
        <taxon>Lentilactobacillus</taxon>
    </lineage>
</organism>
<evidence type="ECO:0000256" key="5">
    <source>
        <dbReference type="SAM" id="SignalP"/>
    </source>
</evidence>
<dbReference type="EMBL" id="AZFZ01000006">
    <property type="protein sequence ID" value="KRM45059.1"/>
    <property type="molecule type" value="Genomic_DNA"/>
</dbReference>
<dbReference type="InterPro" id="IPR001638">
    <property type="entry name" value="Solute-binding_3/MltF_N"/>
</dbReference>
<comment type="similarity">
    <text evidence="2 4">Belongs to the bacterial solute-binding protein 3 family.</text>
</comment>
<feature type="chain" id="PRO_5006414100" evidence="5">
    <location>
        <begin position="28"/>
        <end position="273"/>
    </location>
</feature>
<evidence type="ECO:0000256" key="2">
    <source>
        <dbReference type="ARBA" id="ARBA00010333"/>
    </source>
</evidence>
<evidence type="ECO:0000313" key="8">
    <source>
        <dbReference type="Proteomes" id="UP000051010"/>
    </source>
</evidence>
<evidence type="ECO:0000256" key="1">
    <source>
        <dbReference type="ARBA" id="ARBA00004196"/>
    </source>
</evidence>
<dbReference type="PANTHER" id="PTHR35936">
    <property type="entry name" value="MEMBRANE-BOUND LYTIC MUREIN TRANSGLYCOSYLASE F"/>
    <property type="match status" value="1"/>
</dbReference>
<dbReference type="Gene3D" id="3.40.190.10">
    <property type="entry name" value="Periplasmic binding protein-like II"/>
    <property type="match status" value="2"/>
</dbReference>
<name>A0A0R1Z262_9LACO</name>
<dbReference type="PROSITE" id="PS01039">
    <property type="entry name" value="SBP_BACTERIAL_3"/>
    <property type="match status" value="1"/>
</dbReference>
<dbReference type="AlphaFoldDB" id="A0A0R1Z262"/>
<comment type="caution">
    <text evidence="7">The sequence shown here is derived from an EMBL/GenBank/DDBJ whole genome shotgun (WGS) entry which is preliminary data.</text>
</comment>
<dbReference type="Proteomes" id="UP000051010">
    <property type="component" value="Unassembled WGS sequence"/>
</dbReference>
<sequence>MKVGSFLKKFALLVSVMAVGGVLTACASNSNSASKPNSYKSELKQSKHLTIGLEGTYPPYSYRQDGKLTGFEVDLGKAIAKKMGVKATFVPTKWDSLITGLGTSKYDVVLNNITETPERRKQFIFSKPYVYSKYVLVTRAKDQSIKTTADIKGKRFAQTTGSDNELVAKKFGATIVPQDQFQTTLDLVKQGRAQGTINAESALLTYAKDNSLKGLKYRVLKNSEQQPAKISALFNKKSTKLRDKVNQVLNQLRKDGTLEKLSQKYFNKNITTK</sequence>
<dbReference type="InterPro" id="IPR018313">
    <property type="entry name" value="SBP_3_CS"/>
</dbReference>
<evidence type="ECO:0000259" key="6">
    <source>
        <dbReference type="SMART" id="SM00062"/>
    </source>
</evidence>
<evidence type="ECO:0000313" key="7">
    <source>
        <dbReference type="EMBL" id="KRM45059.1"/>
    </source>
</evidence>
<accession>A0A0R1Z262</accession>
<dbReference type="GO" id="GO:0030313">
    <property type="term" value="C:cell envelope"/>
    <property type="evidence" value="ECO:0007669"/>
    <property type="project" value="UniProtKB-SubCell"/>
</dbReference>
<evidence type="ECO:0000256" key="3">
    <source>
        <dbReference type="ARBA" id="ARBA00022729"/>
    </source>
</evidence>
<feature type="signal peptide" evidence="5">
    <location>
        <begin position="1"/>
        <end position="27"/>
    </location>
</feature>
<feature type="domain" description="Solute-binding protein family 3/N-terminal" evidence="6">
    <location>
        <begin position="48"/>
        <end position="269"/>
    </location>
</feature>
<evidence type="ECO:0000256" key="4">
    <source>
        <dbReference type="RuleBase" id="RU003744"/>
    </source>
</evidence>
<dbReference type="PROSITE" id="PS51257">
    <property type="entry name" value="PROKAR_LIPOPROTEIN"/>
    <property type="match status" value="1"/>
</dbReference>
<comment type="subcellular location">
    <subcellularLocation>
        <location evidence="1">Cell envelope</location>
    </subcellularLocation>
</comment>
<dbReference type="SMART" id="SM00062">
    <property type="entry name" value="PBPb"/>
    <property type="match status" value="1"/>
</dbReference>
<gene>
    <name evidence="7" type="ORF">FD47_GL002377</name>
</gene>